<dbReference type="AlphaFoldDB" id="A0A4R6C0K1"/>
<gene>
    <name evidence="2" type="ORF">ERX55_03890</name>
</gene>
<keyword evidence="1" id="KW-0732">Signal</keyword>
<keyword evidence="3" id="KW-1185">Reference proteome</keyword>
<comment type="caution">
    <text evidence="2">The sequence shown here is derived from an EMBL/GenBank/DDBJ whole genome shotgun (WGS) entry which is preliminary data.</text>
</comment>
<dbReference type="EMBL" id="SCWF01000003">
    <property type="protein sequence ID" value="TDM14566.1"/>
    <property type="molecule type" value="Genomic_DNA"/>
</dbReference>
<name>A0A4R6C0K1_9STAP</name>
<dbReference type="OrthoDB" id="2418232at2"/>
<proteinExistence type="predicted"/>
<reference evidence="2 3" key="1">
    <citation type="submission" date="2019-01" db="EMBL/GenBank/DDBJ databases">
        <title>Draft genome sequences of the type strains of six Macrococcus species.</title>
        <authorList>
            <person name="Mazhar S."/>
            <person name="Altermann E."/>
            <person name="Hill C."/>
            <person name="Mcauliffe O."/>
        </authorList>
    </citation>
    <scope>NUCLEOTIDE SEQUENCE [LARGE SCALE GENOMIC DNA]</scope>
    <source>
        <strain evidence="2 3">ATCC 51825</strain>
    </source>
</reference>
<protein>
    <submittedName>
        <fullName evidence="2">Uncharacterized protein</fullName>
    </submittedName>
</protein>
<organism evidence="2 3">
    <name type="scientific">Macrococcus bovicus</name>
    <dbReference type="NCBI Taxonomy" id="69968"/>
    <lineage>
        <taxon>Bacteria</taxon>
        <taxon>Bacillati</taxon>
        <taxon>Bacillota</taxon>
        <taxon>Bacilli</taxon>
        <taxon>Bacillales</taxon>
        <taxon>Staphylococcaceae</taxon>
        <taxon>Macrococcus</taxon>
    </lineage>
</organism>
<evidence type="ECO:0000256" key="1">
    <source>
        <dbReference type="SAM" id="SignalP"/>
    </source>
</evidence>
<feature type="signal peptide" evidence="1">
    <location>
        <begin position="1"/>
        <end position="23"/>
    </location>
</feature>
<sequence length="184" mass="20970">MKKLIVFLAVFVLTFVLVEQADAAELGQVNLKSKSTITAMKNGTMKFKGVKLGNTVGYAKTKWGKGYEGVTSLYKYYDYSMLFESDDDSEDYDTVGAYFTGKRGMKISQYQLESFEYYGSSTTLKFKDMQKYWGKPAFHFVSAGEEHYVYGQTALVYDDLDGQFLGYKYLNKAVMKETKQAFSK</sequence>
<dbReference type="RefSeq" id="WP_133451295.1">
    <property type="nucleotide sequence ID" value="NZ_CP128470.1"/>
</dbReference>
<evidence type="ECO:0000313" key="2">
    <source>
        <dbReference type="EMBL" id="TDM14566.1"/>
    </source>
</evidence>
<dbReference type="Proteomes" id="UP000294843">
    <property type="component" value="Unassembled WGS sequence"/>
</dbReference>
<accession>A0A4R6C0K1</accession>
<evidence type="ECO:0000313" key="3">
    <source>
        <dbReference type="Proteomes" id="UP000294843"/>
    </source>
</evidence>
<feature type="chain" id="PRO_5020484415" evidence="1">
    <location>
        <begin position="24"/>
        <end position="184"/>
    </location>
</feature>